<dbReference type="EMBL" id="JAHLFW010000016">
    <property type="protein sequence ID" value="MBU3837057.1"/>
    <property type="molecule type" value="Genomic_DNA"/>
</dbReference>
<reference evidence="6" key="2">
    <citation type="submission" date="2021-04" db="EMBL/GenBank/DDBJ databases">
        <authorList>
            <person name="Gilroy R."/>
        </authorList>
    </citation>
    <scope>NUCLEOTIDE SEQUENCE</scope>
    <source>
        <strain evidence="6">G4-2901</strain>
    </source>
</reference>
<evidence type="ECO:0000256" key="2">
    <source>
        <dbReference type="ARBA" id="ARBA00022748"/>
    </source>
</evidence>
<dbReference type="InterPro" id="IPR013766">
    <property type="entry name" value="Thioredoxin_domain"/>
</dbReference>
<evidence type="ECO:0000259" key="5">
    <source>
        <dbReference type="PROSITE" id="PS51352"/>
    </source>
</evidence>
<evidence type="ECO:0000313" key="6">
    <source>
        <dbReference type="EMBL" id="MBU3837057.1"/>
    </source>
</evidence>
<dbReference type="Gene3D" id="3.40.30.10">
    <property type="entry name" value="Glutaredoxin"/>
    <property type="match status" value="1"/>
</dbReference>
<keyword evidence="2" id="KW-0201">Cytochrome c-type biogenesis</keyword>
<dbReference type="AlphaFoldDB" id="A0A948WUP7"/>
<dbReference type="SUPFAM" id="SSF52833">
    <property type="entry name" value="Thioredoxin-like"/>
    <property type="match status" value="1"/>
</dbReference>
<evidence type="ECO:0000256" key="3">
    <source>
        <dbReference type="ARBA" id="ARBA00023157"/>
    </source>
</evidence>
<dbReference type="PROSITE" id="PS51257">
    <property type="entry name" value="PROKAR_LIPOPROTEIN"/>
    <property type="match status" value="1"/>
</dbReference>
<gene>
    <name evidence="6" type="ORF">H9777_01760</name>
</gene>
<dbReference type="GO" id="GO:0016209">
    <property type="term" value="F:antioxidant activity"/>
    <property type="evidence" value="ECO:0007669"/>
    <property type="project" value="InterPro"/>
</dbReference>
<accession>A0A948WUP7</accession>
<dbReference type="Proteomes" id="UP000783796">
    <property type="component" value="Unassembled WGS sequence"/>
</dbReference>
<dbReference type="InterPro" id="IPR050553">
    <property type="entry name" value="Thioredoxin_ResA/DsbE_sf"/>
</dbReference>
<dbReference type="GO" id="GO:0030313">
    <property type="term" value="C:cell envelope"/>
    <property type="evidence" value="ECO:0007669"/>
    <property type="project" value="UniProtKB-SubCell"/>
</dbReference>
<dbReference type="CDD" id="cd02966">
    <property type="entry name" value="TlpA_like_family"/>
    <property type="match status" value="1"/>
</dbReference>
<evidence type="ECO:0000256" key="4">
    <source>
        <dbReference type="ARBA" id="ARBA00023284"/>
    </source>
</evidence>
<evidence type="ECO:0000256" key="1">
    <source>
        <dbReference type="ARBA" id="ARBA00004196"/>
    </source>
</evidence>
<dbReference type="Pfam" id="PF00578">
    <property type="entry name" value="AhpC-TSA"/>
    <property type="match status" value="1"/>
</dbReference>
<comment type="caution">
    <text evidence="6">The sequence shown here is derived from an EMBL/GenBank/DDBJ whole genome shotgun (WGS) entry which is preliminary data.</text>
</comment>
<proteinExistence type="predicted"/>
<feature type="domain" description="Thioredoxin" evidence="5">
    <location>
        <begin position="247"/>
        <end position="384"/>
    </location>
</feature>
<dbReference type="PANTHER" id="PTHR42852:SF6">
    <property type="entry name" value="THIOL:DISULFIDE INTERCHANGE PROTEIN DSBE"/>
    <property type="match status" value="1"/>
</dbReference>
<evidence type="ECO:0000313" key="7">
    <source>
        <dbReference type="Proteomes" id="UP000783796"/>
    </source>
</evidence>
<reference evidence="6" key="1">
    <citation type="journal article" date="2021" name="PeerJ">
        <title>Extensive microbial diversity within the chicken gut microbiome revealed by metagenomics and culture.</title>
        <authorList>
            <person name="Gilroy R."/>
            <person name="Ravi A."/>
            <person name="Getino M."/>
            <person name="Pursley I."/>
            <person name="Horton D.L."/>
            <person name="Alikhan N.F."/>
            <person name="Baker D."/>
            <person name="Gharbi K."/>
            <person name="Hall N."/>
            <person name="Watson M."/>
            <person name="Adriaenssens E.M."/>
            <person name="Foster-Nyarko E."/>
            <person name="Jarju S."/>
            <person name="Secka A."/>
            <person name="Antonio M."/>
            <person name="Oren A."/>
            <person name="Chaudhuri R.R."/>
            <person name="La Ragione R."/>
            <person name="Hildebrand F."/>
            <person name="Pallen M.J."/>
        </authorList>
    </citation>
    <scope>NUCLEOTIDE SEQUENCE</scope>
    <source>
        <strain evidence="6">G4-2901</strain>
    </source>
</reference>
<dbReference type="PROSITE" id="PS51352">
    <property type="entry name" value="THIOREDOXIN_2"/>
    <property type="match status" value="1"/>
</dbReference>
<dbReference type="InterPro" id="IPR036249">
    <property type="entry name" value="Thioredoxin-like_sf"/>
</dbReference>
<sequence>MKTILLSVILLLASCTPKHDEVRIEGQLKDVDDGMVIQLFSNEGGVGKCLMADTIIDGKFRFAYTPEDDNLRNVMIVLRSDNFPSMPLDLWVKKGCDVSITGKDRYIFTWDVESNLNEQKFRQKLIKASLNEWKEVQRLSIETNKYYRAYAMERNQRMKTIADSLNKIRDDIQFNIIYKRIAKIMLDSDINAAWLKELEGLARMLSYEKDIPIREELRQLYDMLDEEQKKSDVGTSVYLALNPPTVAAKGDDAPDSDIYDLEGNIHHISDLRGKFVLLDFWSDGCGPCIMAQPELKAVSEEYKDKLEVVSLNLQDKKGWKKVSEKHPITWHNWSDLKGFNGLGAVYGVRSIPHFVMISPEGKILDSWSGYGKDHLKSKVKTIIKAKYQNSVNQ</sequence>
<protein>
    <submittedName>
        <fullName evidence="6">TlpA family protein disulfide reductase</fullName>
    </submittedName>
</protein>
<dbReference type="InterPro" id="IPR000866">
    <property type="entry name" value="AhpC/TSA"/>
</dbReference>
<organism evidence="6 7">
    <name type="scientific">Candidatus Phocaeicola faecigallinarum</name>
    <dbReference type="NCBI Taxonomy" id="2838732"/>
    <lineage>
        <taxon>Bacteria</taxon>
        <taxon>Pseudomonadati</taxon>
        <taxon>Bacteroidota</taxon>
        <taxon>Bacteroidia</taxon>
        <taxon>Bacteroidales</taxon>
        <taxon>Bacteroidaceae</taxon>
        <taxon>Phocaeicola</taxon>
    </lineage>
</organism>
<keyword evidence="3" id="KW-1015">Disulfide bond</keyword>
<dbReference type="GO" id="GO:0016491">
    <property type="term" value="F:oxidoreductase activity"/>
    <property type="evidence" value="ECO:0007669"/>
    <property type="project" value="InterPro"/>
</dbReference>
<keyword evidence="4" id="KW-0676">Redox-active center</keyword>
<dbReference type="GO" id="GO:0017004">
    <property type="term" value="P:cytochrome complex assembly"/>
    <property type="evidence" value="ECO:0007669"/>
    <property type="project" value="UniProtKB-KW"/>
</dbReference>
<comment type="subcellular location">
    <subcellularLocation>
        <location evidence="1">Cell envelope</location>
    </subcellularLocation>
</comment>
<name>A0A948WUP7_9BACT</name>
<dbReference type="PANTHER" id="PTHR42852">
    <property type="entry name" value="THIOL:DISULFIDE INTERCHANGE PROTEIN DSBE"/>
    <property type="match status" value="1"/>
</dbReference>